<evidence type="ECO:0000313" key="2">
    <source>
        <dbReference type="Proteomes" id="UP000265566"/>
    </source>
</evidence>
<sequence length="40" mass="4827">MVQLKFHSTFMTLLCEWPFSHTLSKTDKMLKTARLILYHE</sequence>
<gene>
    <name evidence="1" type="ORF">MtrunA17_Chr8g0355341</name>
</gene>
<name>A0A396GP54_MEDTR</name>
<protein>
    <submittedName>
        <fullName evidence="1">Uncharacterized protein</fullName>
    </submittedName>
</protein>
<dbReference type="EMBL" id="PSQE01000008">
    <property type="protein sequence ID" value="RHN40497.1"/>
    <property type="molecule type" value="Genomic_DNA"/>
</dbReference>
<proteinExistence type="predicted"/>
<organism evidence="1 2">
    <name type="scientific">Medicago truncatula</name>
    <name type="common">Barrel medic</name>
    <name type="synonym">Medicago tribuloides</name>
    <dbReference type="NCBI Taxonomy" id="3880"/>
    <lineage>
        <taxon>Eukaryota</taxon>
        <taxon>Viridiplantae</taxon>
        <taxon>Streptophyta</taxon>
        <taxon>Embryophyta</taxon>
        <taxon>Tracheophyta</taxon>
        <taxon>Spermatophyta</taxon>
        <taxon>Magnoliopsida</taxon>
        <taxon>eudicotyledons</taxon>
        <taxon>Gunneridae</taxon>
        <taxon>Pentapetalae</taxon>
        <taxon>rosids</taxon>
        <taxon>fabids</taxon>
        <taxon>Fabales</taxon>
        <taxon>Fabaceae</taxon>
        <taxon>Papilionoideae</taxon>
        <taxon>50 kb inversion clade</taxon>
        <taxon>NPAAA clade</taxon>
        <taxon>Hologalegina</taxon>
        <taxon>IRL clade</taxon>
        <taxon>Trifolieae</taxon>
        <taxon>Medicago</taxon>
    </lineage>
</organism>
<dbReference type="AlphaFoldDB" id="A0A396GP54"/>
<reference evidence="2" key="1">
    <citation type="journal article" date="2018" name="Nat. Plants">
        <title>Whole-genome landscape of Medicago truncatula symbiotic genes.</title>
        <authorList>
            <person name="Pecrix Y."/>
            <person name="Staton S.E."/>
            <person name="Sallet E."/>
            <person name="Lelandais-Briere C."/>
            <person name="Moreau S."/>
            <person name="Carrere S."/>
            <person name="Blein T."/>
            <person name="Jardinaud M.F."/>
            <person name="Latrasse D."/>
            <person name="Zouine M."/>
            <person name="Zahm M."/>
            <person name="Kreplak J."/>
            <person name="Mayjonade B."/>
            <person name="Satge C."/>
            <person name="Perez M."/>
            <person name="Cauet S."/>
            <person name="Marande W."/>
            <person name="Chantry-Darmon C."/>
            <person name="Lopez-Roques C."/>
            <person name="Bouchez O."/>
            <person name="Berard A."/>
            <person name="Debelle F."/>
            <person name="Munos S."/>
            <person name="Bendahmane A."/>
            <person name="Berges H."/>
            <person name="Niebel A."/>
            <person name="Buitink J."/>
            <person name="Frugier F."/>
            <person name="Benhamed M."/>
            <person name="Crespi M."/>
            <person name="Gouzy J."/>
            <person name="Gamas P."/>
        </authorList>
    </citation>
    <scope>NUCLEOTIDE SEQUENCE [LARGE SCALE GENOMIC DNA]</scope>
    <source>
        <strain evidence="2">cv. Jemalong A17</strain>
    </source>
</reference>
<dbReference type="Gramene" id="rna46653">
    <property type="protein sequence ID" value="RHN40497.1"/>
    <property type="gene ID" value="gene46653"/>
</dbReference>
<dbReference type="Proteomes" id="UP000265566">
    <property type="component" value="Chromosome 8"/>
</dbReference>
<comment type="caution">
    <text evidence="1">The sequence shown here is derived from an EMBL/GenBank/DDBJ whole genome shotgun (WGS) entry which is preliminary data.</text>
</comment>
<accession>A0A396GP54</accession>
<evidence type="ECO:0000313" key="1">
    <source>
        <dbReference type="EMBL" id="RHN40497.1"/>
    </source>
</evidence>